<dbReference type="Pfam" id="PF00089">
    <property type="entry name" value="Trypsin"/>
    <property type="match status" value="1"/>
</dbReference>
<evidence type="ECO:0000313" key="3">
    <source>
        <dbReference type="EMBL" id="CAG9788163.1"/>
    </source>
</evidence>
<evidence type="ECO:0000259" key="2">
    <source>
        <dbReference type="PROSITE" id="PS50240"/>
    </source>
</evidence>
<feature type="chain" id="PRO_5040215653" description="Peptidase S1 domain-containing protein" evidence="1">
    <location>
        <begin position="19"/>
        <end position="291"/>
    </location>
</feature>
<protein>
    <recommendedName>
        <fullName evidence="2">Peptidase S1 domain-containing protein</fullName>
    </recommendedName>
</protein>
<gene>
    <name evidence="3" type="ORF">DIATSA_LOCUS5994</name>
</gene>
<dbReference type="PANTHER" id="PTHR24260">
    <property type="match status" value="1"/>
</dbReference>
<dbReference type="SUPFAM" id="SSF50494">
    <property type="entry name" value="Trypsin-like serine proteases"/>
    <property type="match status" value="1"/>
</dbReference>
<sequence length="291" mass="31043">MKLVIALVLISFANSAYGKAVNPNVGMYDYHRRIGMFEADRIRKFEKDVTDSKSARVVGGSTTTIGLVPYQAGLIITFRVVFTSVCGGSIISDSKILTGAHCYNDGVSIAQSITVVVGSNLMFVGGTRMTASRVVMYPGYNPSIFANDIAVVFVPRLSFSLFIQPINLPFGSELNMNFVGQTALASGFGVTNDGEQVSLTQPITSVNLQVISNIDCQRIYGNLIQGSHLCTNGVNGQGICRGDTGGPLVTTINTRRILIGIGSFTSTTGCQAGHPSGFSRVTFFVPWINSV</sequence>
<dbReference type="GO" id="GO:0006508">
    <property type="term" value="P:proteolysis"/>
    <property type="evidence" value="ECO:0007669"/>
    <property type="project" value="InterPro"/>
</dbReference>
<dbReference type="InterPro" id="IPR001314">
    <property type="entry name" value="Peptidase_S1A"/>
</dbReference>
<keyword evidence="4" id="KW-1185">Reference proteome</keyword>
<organism evidence="3 4">
    <name type="scientific">Diatraea saccharalis</name>
    <name type="common">sugarcane borer</name>
    <dbReference type="NCBI Taxonomy" id="40085"/>
    <lineage>
        <taxon>Eukaryota</taxon>
        <taxon>Metazoa</taxon>
        <taxon>Ecdysozoa</taxon>
        <taxon>Arthropoda</taxon>
        <taxon>Hexapoda</taxon>
        <taxon>Insecta</taxon>
        <taxon>Pterygota</taxon>
        <taxon>Neoptera</taxon>
        <taxon>Endopterygota</taxon>
        <taxon>Lepidoptera</taxon>
        <taxon>Glossata</taxon>
        <taxon>Ditrysia</taxon>
        <taxon>Pyraloidea</taxon>
        <taxon>Crambidae</taxon>
        <taxon>Crambinae</taxon>
        <taxon>Diatraea</taxon>
    </lineage>
</organism>
<dbReference type="PROSITE" id="PS50240">
    <property type="entry name" value="TRYPSIN_DOM"/>
    <property type="match status" value="1"/>
</dbReference>
<dbReference type="GO" id="GO:0004252">
    <property type="term" value="F:serine-type endopeptidase activity"/>
    <property type="evidence" value="ECO:0007669"/>
    <property type="project" value="InterPro"/>
</dbReference>
<dbReference type="PRINTS" id="PR00722">
    <property type="entry name" value="CHYMOTRYPSIN"/>
</dbReference>
<proteinExistence type="predicted"/>
<dbReference type="Gene3D" id="2.40.10.10">
    <property type="entry name" value="Trypsin-like serine proteases"/>
    <property type="match status" value="2"/>
</dbReference>
<dbReference type="InterPro" id="IPR051333">
    <property type="entry name" value="CLIP_Serine_Protease"/>
</dbReference>
<dbReference type="Proteomes" id="UP001153714">
    <property type="component" value="Chromosome 19"/>
</dbReference>
<dbReference type="OrthoDB" id="5565075at2759"/>
<feature type="domain" description="Peptidase S1" evidence="2">
    <location>
        <begin position="57"/>
        <end position="291"/>
    </location>
</feature>
<reference evidence="3" key="1">
    <citation type="submission" date="2021-12" db="EMBL/GenBank/DDBJ databases">
        <authorList>
            <person name="King R."/>
        </authorList>
    </citation>
    <scope>NUCLEOTIDE SEQUENCE</scope>
</reference>
<feature type="signal peptide" evidence="1">
    <location>
        <begin position="1"/>
        <end position="18"/>
    </location>
</feature>
<keyword evidence="1" id="KW-0732">Signal</keyword>
<name>A0A9N9R2T6_9NEOP</name>
<accession>A0A9N9R2T6</accession>
<dbReference type="CDD" id="cd00190">
    <property type="entry name" value="Tryp_SPc"/>
    <property type="match status" value="1"/>
</dbReference>
<evidence type="ECO:0000313" key="4">
    <source>
        <dbReference type="Proteomes" id="UP001153714"/>
    </source>
</evidence>
<dbReference type="AlphaFoldDB" id="A0A9N9R2T6"/>
<dbReference type="InterPro" id="IPR009003">
    <property type="entry name" value="Peptidase_S1_PA"/>
</dbReference>
<dbReference type="EMBL" id="OU893350">
    <property type="protein sequence ID" value="CAG9788163.1"/>
    <property type="molecule type" value="Genomic_DNA"/>
</dbReference>
<reference evidence="3" key="2">
    <citation type="submission" date="2022-10" db="EMBL/GenBank/DDBJ databases">
        <authorList>
            <consortium name="ENA_rothamsted_submissions"/>
            <consortium name="culmorum"/>
            <person name="King R."/>
        </authorList>
    </citation>
    <scope>NUCLEOTIDE SEQUENCE</scope>
</reference>
<dbReference type="InterPro" id="IPR001254">
    <property type="entry name" value="Trypsin_dom"/>
</dbReference>
<dbReference type="InterPro" id="IPR043504">
    <property type="entry name" value="Peptidase_S1_PA_chymotrypsin"/>
</dbReference>
<evidence type="ECO:0000256" key="1">
    <source>
        <dbReference type="SAM" id="SignalP"/>
    </source>
</evidence>
<dbReference type="PANTHER" id="PTHR24260:SF134">
    <property type="entry name" value="AT07769P-RELATED"/>
    <property type="match status" value="1"/>
</dbReference>
<dbReference type="SMART" id="SM00020">
    <property type="entry name" value="Tryp_SPc"/>
    <property type="match status" value="1"/>
</dbReference>